<feature type="domain" description="CBS" evidence="10">
    <location>
        <begin position="170"/>
        <end position="234"/>
    </location>
</feature>
<reference evidence="11 12" key="1">
    <citation type="submission" date="2016-10" db="EMBL/GenBank/DDBJ databases">
        <authorList>
            <person name="de Groot N.N."/>
        </authorList>
    </citation>
    <scope>NUCLEOTIDE SEQUENCE [LARGE SCALE GENOMIC DNA]</scope>
    <source>
        <strain evidence="11 12">DSM 25927</strain>
    </source>
</reference>
<sequence>MPESTDTPHHRHLEHARAQVIELLSRQAIERDLLSRSENRKSDVVAQLVVRQHQAALAQRLMRFHPADIAFVLENLAPEAREMAWALVRGERRGAVLLEASDNVRRSLVESMAPEEISAVMRTLDSDDIADLVSSLPDEQRAAVLEHVDRADQAEVRSVLSFPEDSVGAMMDLDFIAVREDASLEAVQRLLRRKKPLPPHTNELIVVDRNNSLRGVLPLDRLLLEEPEDEVSKVMLPEPTFFYTDDRDRDAVDAFEKYDLISAPVVNLHRQVVGRITVDAVIDEINERAQSEGLRQVGLSEDDEDLFTSPVTSARKRWPWVALNLLTAFVASRVIDAFEPVIAQLVALATLMPIVASIGGNTGNQTMALVIRGLSLNQMGPQQLRKMLLREVLIAGINGTVWGSALGGVTFLLYHDWKLAGVIGSAMLLELLLAATAGLLIPVLLQRFGRDPIMGSSVMLTATTDSMGFFIFLGLASLILIP</sequence>
<dbReference type="Pfam" id="PF00571">
    <property type="entry name" value="CBS"/>
    <property type="match status" value="2"/>
</dbReference>
<comment type="subcellular location">
    <subcellularLocation>
        <location evidence="9">Cell membrane</location>
        <topology evidence="9">Multi-pass membrane protein</topology>
    </subcellularLocation>
    <subcellularLocation>
        <location evidence="1">Membrane</location>
        <topology evidence="1">Multi-pass membrane protein</topology>
    </subcellularLocation>
</comment>
<dbReference type="SMART" id="SM00116">
    <property type="entry name" value="CBS"/>
    <property type="match status" value="2"/>
</dbReference>
<dbReference type="InterPro" id="IPR000644">
    <property type="entry name" value="CBS_dom"/>
</dbReference>
<dbReference type="InterPro" id="IPR036739">
    <property type="entry name" value="SLC41_membr_dom_sf"/>
</dbReference>
<evidence type="ECO:0000256" key="8">
    <source>
        <dbReference type="PROSITE-ProRule" id="PRU00703"/>
    </source>
</evidence>
<comment type="subunit">
    <text evidence="9">Homodimer.</text>
</comment>
<dbReference type="InterPro" id="IPR046342">
    <property type="entry name" value="CBS_dom_sf"/>
</dbReference>
<dbReference type="Proteomes" id="UP000199233">
    <property type="component" value="Unassembled WGS sequence"/>
</dbReference>
<evidence type="ECO:0000256" key="7">
    <source>
        <dbReference type="ARBA" id="ARBA00023136"/>
    </source>
</evidence>
<dbReference type="NCBIfam" id="TIGR00400">
    <property type="entry name" value="mgtE"/>
    <property type="match status" value="1"/>
</dbReference>
<dbReference type="GO" id="GO:0015095">
    <property type="term" value="F:magnesium ion transmembrane transporter activity"/>
    <property type="evidence" value="ECO:0007669"/>
    <property type="project" value="UniProtKB-UniRule"/>
</dbReference>
<dbReference type="OrthoDB" id="9790355at2"/>
<comment type="similarity">
    <text evidence="2 9">Belongs to the SLC41A transporter family.</text>
</comment>
<dbReference type="GO" id="GO:0046872">
    <property type="term" value="F:metal ion binding"/>
    <property type="evidence" value="ECO:0007669"/>
    <property type="project" value="UniProtKB-KW"/>
</dbReference>
<keyword evidence="12" id="KW-1185">Reference proteome</keyword>
<evidence type="ECO:0000256" key="5">
    <source>
        <dbReference type="ARBA" id="ARBA00022842"/>
    </source>
</evidence>
<dbReference type="InterPro" id="IPR006669">
    <property type="entry name" value="MgtE_transporter"/>
</dbReference>
<dbReference type="PANTHER" id="PTHR43773">
    <property type="entry name" value="MAGNESIUM TRANSPORTER MGTE"/>
    <property type="match status" value="1"/>
</dbReference>
<dbReference type="Pfam" id="PF01769">
    <property type="entry name" value="MgtE"/>
    <property type="match status" value="1"/>
</dbReference>
<keyword evidence="4 9" id="KW-0812">Transmembrane</keyword>
<evidence type="ECO:0000259" key="10">
    <source>
        <dbReference type="PROSITE" id="PS51371"/>
    </source>
</evidence>
<keyword evidence="8" id="KW-0129">CBS domain</keyword>
<keyword evidence="9" id="KW-1003">Cell membrane</keyword>
<dbReference type="InterPro" id="IPR006667">
    <property type="entry name" value="SLC41_membr_dom"/>
</dbReference>
<dbReference type="PROSITE" id="PS51371">
    <property type="entry name" value="CBS"/>
    <property type="match status" value="2"/>
</dbReference>
<dbReference type="InterPro" id="IPR038076">
    <property type="entry name" value="MgtE_N_sf"/>
</dbReference>
<dbReference type="SUPFAM" id="SSF54631">
    <property type="entry name" value="CBS-domain pair"/>
    <property type="match status" value="1"/>
</dbReference>
<comment type="caution">
    <text evidence="9">Lacks conserved residue(s) required for the propagation of feature annotation.</text>
</comment>
<evidence type="ECO:0000313" key="12">
    <source>
        <dbReference type="Proteomes" id="UP000199233"/>
    </source>
</evidence>
<dbReference type="Gene3D" id="1.10.357.20">
    <property type="entry name" value="SLC41 divalent cation transporters, integral membrane domain"/>
    <property type="match status" value="1"/>
</dbReference>
<evidence type="ECO:0000256" key="9">
    <source>
        <dbReference type="RuleBase" id="RU362011"/>
    </source>
</evidence>
<accession>A0A1H9GNR1</accession>
<dbReference type="EMBL" id="FOFS01000007">
    <property type="protein sequence ID" value="SEQ51767.1"/>
    <property type="molecule type" value="Genomic_DNA"/>
</dbReference>
<dbReference type="CDD" id="cd04606">
    <property type="entry name" value="CBS_pair_Mg_transporter"/>
    <property type="match status" value="1"/>
</dbReference>
<dbReference type="InterPro" id="IPR006668">
    <property type="entry name" value="Mg_transptr_MgtE_intracell_dom"/>
</dbReference>
<feature type="transmembrane region" description="Helical" evidence="9">
    <location>
        <begin position="392"/>
        <end position="414"/>
    </location>
</feature>
<keyword evidence="7 9" id="KW-0472">Membrane</keyword>
<dbReference type="AlphaFoldDB" id="A0A1H9GNR1"/>
<protein>
    <recommendedName>
        <fullName evidence="9">Magnesium transporter MgtE</fullName>
    </recommendedName>
</protein>
<keyword evidence="5 9" id="KW-0460">Magnesium</keyword>
<name>A0A1H9GNR1_9GAMM</name>
<dbReference type="SUPFAM" id="SSF158791">
    <property type="entry name" value="MgtE N-terminal domain-like"/>
    <property type="match status" value="1"/>
</dbReference>
<keyword evidence="3 9" id="KW-0813">Transport</keyword>
<feature type="transmembrane region" description="Helical" evidence="9">
    <location>
        <begin position="420"/>
        <end position="445"/>
    </location>
</feature>
<comment type="function">
    <text evidence="9">Acts as a magnesium transporter.</text>
</comment>
<evidence type="ECO:0000256" key="3">
    <source>
        <dbReference type="ARBA" id="ARBA00022448"/>
    </source>
</evidence>
<dbReference type="Gene3D" id="3.10.580.10">
    <property type="entry name" value="CBS-domain"/>
    <property type="match status" value="1"/>
</dbReference>
<keyword evidence="9" id="KW-0479">Metal-binding</keyword>
<feature type="domain" description="CBS" evidence="10">
    <location>
        <begin position="235"/>
        <end position="291"/>
    </location>
</feature>
<dbReference type="Gene3D" id="1.25.60.10">
    <property type="entry name" value="MgtE N-terminal domain-like"/>
    <property type="match status" value="1"/>
</dbReference>
<dbReference type="SUPFAM" id="SSF161093">
    <property type="entry name" value="MgtE membrane domain-like"/>
    <property type="match status" value="1"/>
</dbReference>
<feature type="transmembrane region" description="Helical" evidence="9">
    <location>
        <begin position="457"/>
        <end position="481"/>
    </location>
</feature>
<evidence type="ECO:0000256" key="2">
    <source>
        <dbReference type="ARBA" id="ARBA00009749"/>
    </source>
</evidence>
<dbReference type="GO" id="GO:0005886">
    <property type="term" value="C:plasma membrane"/>
    <property type="evidence" value="ECO:0007669"/>
    <property type="project" value="UniProtKB-SubCell"/>
</dbReference>
<evidence type="ECO:0000313" key="11">
    <source>
        <dbReference type="EMBL" id="SEQ51767.1"/>
    </source>
</evidence>
<organism evidence="11 12">
    <name type="scientific">Solimonas aquatica</name>
    <dbReference type="NCBI Taxonomy" id="489703"/>
    <lineage>
        <taxon>Bacteria</taxon>
        <taxon>Pseudomonadati</taxon>
        <taxon>Pseudomonadota</taxon>
        <taxon>Gammaproteobacteria</taxon>
        <taxon>Nevskiales</taxon>
        <taxon>Nevskiaceae</taxon>
        <taxon>Solimonas</taxon>
    </lineage>
</organism>
<dbReference type="STRING" id="489703.SAMN04488038_107149"/>
<gene>
    <name evidence="11" type="ORF">SAMN04488038_107149</name>
</gene>
<evidence type="ECO:0000256" key="1">
    <source>
        <dbReference type="ARBA" id="ARBA00004141"/>
    </source>
</evidence>
<evidence type="ECO:0000256" key="4">
    <source>
        <dbReference type="ARBA" id="ARBA00022692"/>
    </source>
</evidence>
<evidence type="ECO:0000256" key="6">
    <source>
        <dbReference type="ARBA" id="ARBA00022989"/>
    </source>
</evidence>
<dbReference type="RefSeq" id="WP_093285503.1">
    <property type="nucleotide sequence ID" value="NZ_FOFS01000007.1"/>
</dbReference>
<keyword evidence="6 9" id="KW-1133">Transmembrane helix</keyword>
<dbReference type="Pfam" id="PF03448">
    <property type="entry name" value="MgtE_N"/>
    <property type="match status" value="1"/>
</dbReference>
<proteinExistence type="inferred from homology"/>
<dbReference type="PANTHER" id="PTHR43773:SF1">
    <property type="entry name" value="MAGNESIUM TRANSPORTER MGTE"/>
    <property type="match status" value="1"/>
</dbReference>
<dbReference type="SMART" id="SM00924">
    <property type="entry name" value="MgtE_N"/>
    <property type="match status" value="1"/>
</dbReference>